<accession>A0A6G4V6Q4</accession>
<dbReference type="GO" id="GO:0016887">
    <property type="term" value="F:ATP hydrolysis activity"/>
    <property type="evidence" value="ECO:0007669"/>
    <property type="project" value="InterPro"/>
</dbReference>
<dbReference type="FunFam" id="1.20.1560.10:FF:000164">
    <property type="entry name" value="ABC transporter ATP-binding protein"/>
    <property type="match status" value="1"/>
</dbReference>
<dbReference type="Gene3D" id="3.40.50.300">
    <property type="entry name" value="P-loop containing nucleotide triphosphate hydrolases"/>
    <property type="match status" value="1"/>
</dbReference>
<dbReference type="Pfam" id="PF00664">
    <property type="entry name" value="ABC_membrane"/>
    <property type="match status" value="1"/>
</dbReference>
<evidence type="ECO:0000256" key="3">
    <source>
        <dbReference type="ARBA" id="ARBA00022475"/>
    </source>
</evidence>
<evidence type="ECO:0000256" key="2">
    <source>
        <dbReference type="ARBA" id="ARBA00022448"/>
    </source>
</evidence>
<protein>
    <submittedName>
        <fullName evidence="13">ABC transporter ATP-binding protein</fullName>
    </submittedName>
</protein>
<feature type="region of interest" description="Disordered" evidence="9">
    <location>
        <begin position="1"/>
        <end position="24"/>
    </location>
</feature>
<feature type="domain" description="ABC transporter" evidence="11">
    <location>
        <begin position="391"/>
        <end position="629"/>
    </location>
</feature>
<keyword evidence="8 10" id="KW-0472">Membrane</keyword>
<keyword evidence="5" id="KW-0547">Nucleotide-binding</keyword>
<feature type="transmembrane region" description="Helical" evidence="10">
    <location>
        <begin position="47"/>
        <end position="72"/>
    </location>
</feature>
<feature type="region of interest" description="Disordered" evidence="9">
    <location>
        <begin position="342"/>
        <end position="381"/>
    </location>
</feature>
<reference evidence="13 14" key="1">
    <citation type="submission" date="2020-02" db="EMBL/GenBank/DDBJ databases">
        <title>Whole-genome analyses of novel actinobacteria.</title>
        <authorList>
            <person name="Sahin N."/>
            <person name="Gencbay T."/>
        </authorList>
    </citation>
    <scope>NUCLEOTIDE SEQUENCE [LARGE SCALE GENOMIC DNA]</scope>
    <source>
        <strain evidence="13 14">HC44</strain>
    </source>
</reference>
<dbReference type="RefSeq" id="WP_165260607.1">
    <property type="nucleotide sequence ID" value="NZ_JAAKZY010000053.1"/>
</dbReference>
<dbReference type="PROSITE" id="PS50929">
    <property type="entry name" value="ABC_TM1F"/>
    <property type="match status" value="1"/>
</dbReference>
<evidence type="ECO:0000256" key="1">
    <source>
        <dbReference type="ARBA" id="ARBA00004651"/>
    </source>
</evidence>
<feature type="transmembrane region" description="Helical" evidence="10">
    <location>
        <begin position="84"/>
        <end position="104"/>
    </location>
</feature>
<keyword evidence="14" id="KW-1185">Reference proteome</keyword>
<name>A0A6G4V6Q4_9ACTN</name>
<evidence type="ECO:0000259" key="11">
    <source>
        <dbReference type="PROSITE" id="PS50893"/>
    </source>
</evidence>
<evidence type="ECO:0000256" key="7">
    <source>
        <dbReference type="ARBA" id="ARBA00022989"/>
    </source>
</evidence>
<dbReference type="GO" id="GO:0015421">
    <property type="term" value="F:ABC-type oligopeptide transporter activity"/>
    <property type="evidence" value="ECO:0007669"/>
    <property type="project" value="TreeGrafter"/>
</dbReference>
<dbReference type="EMBL" id="JAAKZY010000053">
    <property type="protein sequence ID" value="NGO09537.1"/>
    <property type="molecule type" value="Genomic_DNA"/>
</dbReference>
<feature type="transmembrane region" description="Helical" evidence="10">
    <location>
        <begin position="157"/>
        <end position="179"/>
    </location>
</feature>
<dbReference type="FunFam" id="3.40.50.300:FF:000854">
    <property type="entry name" value="Multidrug ABC transporter ATP-binding protein"/>
    <property type="match status" value="1"/>
</dbReference>
<keyword evidence="3" id="KW-1003">Cell membrane</keyword>
<dbReference type="SUPFAM" id="SSF52540">
    <property type="entry name" value="P-loop containing nucleoside triphosphate hydrolases"/>
    <property type="match status" value="1"/>
</dbReference>
<evidence type="ECO:0000256" key="8">
    <source>
        <dbReference type="ARBA" id="ARBA00023136"/>
    </source>
</evidence>
<dbReference type="Pfam" id="PF00005">
    <property type="entry name" value="ABC_tran"/>
    <property type="match status" value="1"/>
</dbReference>
<dbReference type="GO" id="GO:0005524">
    <property type="term" value="F:ATP binding"/>
    <property type="evidence" value="ECO:0007669"/>
    <property type="project" value="UniProtKB-KW"/>
</dbReference>
<dbReference type="InterPro" id="IPR017871">
    <property type="entry name" value="ABC_transporter-like_CS"/>
</dbReference>
<dbReference type="PANTHER" id="PTHR43394:SF1">
    <property type="entry name" value="ATP-BINDING CASSETTE SUB-FAMILY B MEMBER 10, MITOCHONDRIAL"/>
    <property type="match status" value="1"/>
</dbReference>
<gene>
    <name evidence="13" type="ORF">G5C60_18535</name>
</gene>
<dbReference type="Proteomes" id="UP000472335">
    <property type="component" value="Unassembled WGS sequence"/>
</dbReference>
<dbReference type="InterPro" id="IPR027417">
    <property type="entry name" value="P-loop_NTPase"/>
</dbReference>
<dbReference type="PANTHER" id="PTHR43394">
    <property type="entry name" value="ATP-DEPENDENT PERMEASE MDL1, MITOCHONDRIAL"/>
    <property type="match status" value="1"/>
</dbReference>
<comment type="subcellular location">
    <subcellularLocation>
        <location evidence="1">Cell membrane</location>
        <topology evidence="1">Multi-pass membrane protein</topology>
    </subcellularLocation>
</comment>
<dbReference type="PROSITE" id="PS00211">
    <property type="entry name" value="ABC_TRANSPORTER_1"/>
    <property type="match status" value="1"/>
</dbReference>
<evidence type="ECO:0000259" key="12">
    <source>
        <dbReference type="PROSITE" id="PS50929"/>
    </source>
</evidence>
<dbReference type="Gene3D" id="1.20.1560.10">
    <property type="entry name" value="ABC transporter type 1, transmembrane domain"/>
    <property type="match status" value="1"/>
</dbReference>
<feature type="compositionally biased region" description="Polar residues" evidence="9">
    <location>
        <begin position="349"/>
        <end position="372"/>
    </location>
</feature>
<keyword evidence="4 10" id="KW-0812">Transmembrane</keyword>
<comment type="caution">
    <text evidence="13">The sequence shown here is derived from an EMBL/GenBank/DDBJ whole genome shotgun (WGS) entry which is preliminary data.</text>
</comment>
<keyword evidence="7 10" id="KW-1133">Transmembrane helix</keyword>
<dbReference type="InterPro" id="IPR011527">
    <property type="entry name" value="ABC1_TM_dom"/>
</dbReference>
<organism evidence="13 14">
    <name type="scientific">Streptomyces scabichelini</name>
    <dbReference type="NCBI Taxonomy" id="2711217"/>
    <lineage>
        <taxon>Bacteria</taxon>
        <taxon>Bacillati</taxon>
        <taxon>Actinomycetota</taxon>
        <taxon>Actinomycetes</taxon>
        <taxon>Kitasatosporales</taxon>
        <taxon>Streptomycetaceae</taxon>
        <taxon>Streptomyces</taxon>
    </lineage>
</organism>
<keyword evidence="2" id="KW-0813">Transport</keyword>
<dbReference type="CDD" id="cd18543">
    <property type="entry name" value="ABC_6TM_Rv0194_D1_like"/>
    <property type="match status" value="1"/>
</dbReference>
<evidence type="ECO:0000256" key="10">
    <source>
        <dbReference type="SAM" id="Phobius"/>
    </source>
</evidence>
<feature type="region of interest" description="Disordered" evidence="9">
    <location>
        <begin position="630"/>
        <end position="656"/>
    </location>
</feature>
<evidence type="ECO:0000313" key="13">
    <source>
        <dbReference type="EMBL" id="NGO09537.1"/>
    </source>
</evidence>
<dbReference type="InterPro" id="IPR039421">
    <property type="entry name" value="Type_1_exporter"/>
</dbReference>
<dbReference type="InterPro" id="IPR036640">
    <property type="entry name" value="ABC1_TM_sf"/>
</dbReference>
<evidence type="ECO:0000256" key="5">
    <source>
        <dbReference type="ARBA" id="ARBA00022741"/>
    </source>
</evidence>
<feature type="compositionally biased region" description="Acidic residues" evidence="9">
    <location>
        <begin position="647"/>
        <end position="656"/>
    </location>
</feature>
<dbReference type="SMART" id="SM00382">
    <property type="entry name" value="AAA"/>
    <property type="match status" value="1"/>
</dbReference>
<feature type="transmembrane region" description="Helical" evidence="10">
    <location>
        <begin position="185"/>
        <end position="205"/>
    </location>
</feature>
<keyword evidence="6 13" id="KW-0067">ATP-binding</keyword>
<feature type="compositionally biased region" description="Basic and acidic residues" evidence="9">
    <location>
        <begin position="631"/>
        <end position="646"/>
    </location>
</feature>
<feature type="transmembrane region" description="Helical" evidence="10">
    <location>
        <begin position="267"/>
        <end position="292"/>
    </location>
</feature>
<sequence length="656" mass="70248">MATTPAVTKDKDLPDPSTPAGPPDGDRSVVRILLRLWPYVRPVRARLFTAAFVAIVASCTGLVIPLVLKWLVDGPVADRDTGGVWLGALYLLLLGLAEALLFGLRRWLVARPLAGVEASMRADLYRHLQRLPVAFHDRWASGQLLSRGTTDLMLLRMFLAFPLTFLLVNGVTIVVGVLIMLAQDWTLGLVILGPAVPVIVVCVVFEKRYADVARLAQDQVGDLTTVVEESVLGIRIIKGFGRHRSQARNFRELSRTLRGTELRKARLLAAIWAVIVTLPELAIGAALVLGTVQVADGALSAGTLVAFLSTALALRWPVDSIGFLLAMTQEAATATERYFEVMDSEPESTESTAVSSGSTERTAVPSGSTSLSKDAPVDAAADAPVGGQGGLRFHSVSFRYPDAPADAPPVLDRIDLHIRPGESMALVGATGTGKTTLTALVPRLHEVTAGRITLDGRDITEMPRETLRELVAVAFEEPTLFSASVRENVLMGARPDAGQREVERALAIAQADFAHALPRGIDTQVGEQGLSLSGGQRQRLALARAVVGRPRFLVLDDPLSALDVHTEAAVEAALRRVLAETTALIVAHRPSTVLLADRVALLSGGRIAATGTHHELLRTNAEYAHLMSGAEHPETGHPGAAEHPEADGTDEEEDYR</sequence>
<dbReference type="InterPro" id="IPR003439">
    <property type="entry name" value="ABC_transporter-like_ATP-bd"/>
</dbReference>
<dbReference type="AlphaFoldDB" id="A0A6G4V6Q4"/>
<dbReference type="SUPFAM" id="SSF90123">
    <property type="entry name" value="ABC transporter transmembrane region"/>
    <property type="match status" value="1"/>
</dbReference>
<evidence type="ECO:0000256" key="4">
    <source>
        <dbReference type="ARBA" id="ARBA00022692"/>
    </source>
</evidence>
<evidence type="ECO:0000256" key="6">
    <source>
        <dbReference type="ARBA" id="ARBA00022840"/>
    </source>
</evidence>
<evidence type="ECO:0000313" key="14">
    <source>
        <dbReference type="Proteomes" id="UP000472335"/>
    </source>
</evidence>
<dbReference type="GO" id="GO:0005886">
    <property type="term" value="C:plasma membrane"/>
    <property type="evidence" value="ECO:0007669"/>
    <property type="project" value="UniProtKB-SubCell"/>
</dbReference>
<dbReference type="InterPro" id="IPR003593">
    <property type="entry name" value="AAA+_ATPase"/>
</dbReference>
<proteinExistence type="predicted"/>
<dbReference type="PROSITE" id="PS50893">
    <property type="entry name" value="ABC_TRANSPORTER_2"/>
    <property type="match status" value="1"/>
</dbReference>
<feature type="domain" description="ABC transmembrane type-1" evidence="12">
    <location>
        <begin position="48"/>
        <end position="330"/>
    </location>
</feature>
<evidence type="ECO:0000256" key="9">
    <source>
        <dbReference type="SAM" id="MobiDB-lite"/>
    </source>
</evidence>